<dbReference type="Pfam" id="PF03969">
    <property type="entry name" value="AFG1_ATPase"/>
    <property type="match status" value="1"/>
</dbReference>
<keyword evidence="2" id="KW-0547">Nucleotide-binding</keyword>
<dbReference type="SUPFAM" id="SSF52540">
    <property type="entry name" value="P-loop containing nucleoside triphosphate hydrolases"/>
    <property type="match status" value="1"/>
</dbReference>
<dbReference type="Gene3D" id="3.40.50.300">
    <property type="entry name" value="P-loop containing nucleotide triphosphate hydrolases"/>
    <property type="match status" value="1"/>
</dbReference>
<dbReference type="OrthoDB" id="548867at2759"/>
<dbReference type="Proteomes" id="UP000230750">
    <property type="component" value="Unassembled WGS sequence"/>
</dbReference>
<comment type="caution">
    <text evidence="4">The sequence shown here is derived from an EMBL/GenBank/DDBJ whole genome shotgun (WGS) entry which is preliminary data.</text>
</comment>
<dbReference type="AlphaFoldDB" id="A0A2G8LN63"/>
<evidence type="ECO:0000256" key="2">
    <source>
        <dbReference type="ARBA" id="ARBA00022741"/>
    </source>
</evidence>
<comment type="similarity">
    <text evidence="1">Belongs to the AFG1 ATPase family.</text>
</comment>
<dbReference type="PANTHER" id="PTHR12169">
    <property type="entry name" value="ATPASE N2B"/>
    <property type="match status" value="1"/>
</dbReference>
<dbReference type="InterPro" id="IPR005654">
    <property type="entry name" value="ATPase_AFG1-like"/>
</dbReference>
<dbReference type="EMBL" id="MRZV01000028">
    <property type="protein sequence ID" value="PIK61620.1"/>
    <property type="molecule type" value="Genomic_DNA"/>
</dbReference>
<accession>A0A2G8LN63</accession>
<dbReference type="GO" id="GO:0005739">
    <property type="term" value="C:mitochondrion"/>
    <property type="evidence" value="ECO:0007669"/>
    <property type="project" value="TreeGrafter"/>
</dbReference>
<keyword evidence="5" id="KW-1185">Reference proteome</keyword>
<dbReference type="PANTHER" id="PTHR12169:SF6">
    <property type="entry name" value="AFG1-LIKE ATPASE"/>
    <property type="match status" value="1"/>
</dbReference>
<keyword evidence="3" id="KW-0067">ATP-binding</keyword>
<dbReference type="InterPro" id="IPR027417">
    <property type="entry name" value="P-loop_NTPase"/>
</dbReference>
<protein>
    <submittedName>
        <fullName evidence="4">Putative lactation elevated protein 1</fullName>
    </submittedName>
</protein>
<sequence>MLFDRARSISSLSDAYESTIIEKGLRSDPHQKNVVAKLEHFHDRLQRYQPREPSILDKVFGGKKRTGGPKGVYLYGTVGTGKTMLMDMFYQNADGEKKLRTHFNSFMLDVHARIHEVKKTVPKHQRHNKSNPFDPIAPVATKSARTRGSYALMNFRFV</sequence>
<name>A0A2G8LN63_STIJA</name>
<evidence type="ECO:0000313" key="4">
    <source>
        <dbReference type="EMBL" id="PIK61620.1"/>
    </source>
</evidence>
<reference evidence="4 5" key="1">
    <citation type="journal article" date="2017" name="PLoS Biol.">
        <title>The sea cucumber genome provides insights into morphological evolution and visceral regeneration.</title>
        <authorList>
            <person name="Zhang X."/>
            <person name="Sun L."/>
            <person name="Yuan J."/>
            <person name="Sun Y."/>
            <person name="Gao Y."/>
            <person name="Zhang L."/>
            <person name="Li S."/>
            <person name="Dai H."/>
            <person name="Hamel J.F."/>
            <person name="Liu C."/>
            <person name="Yu Y."/>
            <person name="Liu S."/>
            <person name="Lin W."/>
            <person name="Guo K."/>
            <person name="Jin S."/>
            <person name="Xu P."/>
            <person name="Storey K.B."/>
            <person name="Huan P."/>
            <person name="Zhang T."/>
            <person name="Zhou Y."/>
            <person name="Zhang J."/>
            <person name="Lin C."/>
            <person name="Li X."/>
            <person name="Xing L."/>
            <person name="Huo D."/>
            <person name="Sun M."/>
            <person name="Wang L."/>
            <person name="Mercier A."/>
            <person name="Li F."/>
            <person name="Yang H."/>
            <person name="Xiang J."/>
        </authorList>
    </citation>
    <scope>NUCLEOTIDE SEQUENCE [LARGE SCALE GENOMIC DNA]</scope>
    <source>
        <strain evidence="4">Shaxun</strain>
        <tissue evidence="4">Muscle</tissue>
    </source>
</reference>
<evidence type="ECO:0000256" key="3">
    <source>
        <dbReference type="ARBA" id="ARBA00022840"/>
    </source>
</evidence>
<organism evidence="4 5">
    <name type="scientific">Stichopus japonicus</name>
    <name type="common">Sea cucumber</name>
    <dbReference type="NCBI Taxonomy" id="307972"/>
    <lineage>
        <taxon>Eukaryota</taxon>
        <taxon>Metazoa</taxon>
        <taxon>Echinodermata</taxon>
        <taxon>Eleutherozoa</taxon>
        <taxon>Echinozoa</taxon>
        <taxon>Holothuroidea</taxon>
        <taxon>Aspidochirotacea</taxon>
        <taxon>Aspidochirotida</taxon>
        <taxon>Stichopodidae</taxon>
        <taxon>Apostichopus</taxon>
    </lineage>
</organism>
<dbReference type="GO" id="GO:0016887">
    <property type="term" value="F:ATP hydrolysis activity"/>
    <property type="evidence" value="ECO:0007669"/>
    <property type="project" value="InterPro"/>
</dbReference>
<evidence type="ECO:0000313" key="5">
    <source>
        <dbReference type="Proteomes" id="UP000230750"/>
    </source>
</evidence>
<gene>
    <name evidence="4" type="ORF">BSL78_01438</name>
</gene>
<dbReference type="GO" id="GO:0005524">
    <property type="term" value="F:ATP binding"/>
    <property type="evidence" value="ECO:0007669"/>
    <property type="project" value="UniProtKB-KW"/>
</dbReference>
<evidence type="ECO:0000256" key="1">
    <source>
        <dbReference type="ARBA" id="ARBA00010322"/>
    </source>
</evidence>
<proteinExistence type="inferred from homology"/>